<sequence length="100" mass="12100">MFEIIWENQASEEFLEILEYWNNHNGSNSYSRKLFVEIKEAEELLEKNPEAGSETNFKKVKRLIILDNFSLFYTVSKKENYIYILSIWDNRRNPNLLNFK</sequence>
<dbReference type="Gene3D" id="3.30.2310.20">
    <property type="entry name" value="RelE-like"/>
    <property type="match status" value="1"/>
</dbReference>
<proteinExistence type="predicted"/>
<evidence type="ECO:0000313" key="3">
    <source>
        <dbReference type="Proteomes" id="UP000199149"/>
    </source>
</evidence>
<dbReference type="AlphaFoldDB" id="A0A1I5B7Y4"/>
<gene>
    <name evidence="2" type="ORF">SAMN05421738_1232</name>
</gene>
<keyword evidence="1" id="KW-1277">Toxin-antitoxin system</keyword>
<keyword evidence="3" id="KW-1185">Reference proteome</keyword>
<evidence type="ECO:0000313" key="2">
    <source>
        <dbReference type="EMBL" id="SFN70629.1"/>
    </source>
</evidence>
<accession>A0A1I5B7Y4</accession>
<name>A0A1I5B7Y4_9FLAO</name>
<dbReference type="Proteomes" id="UP000199149">
    <property type="component" value="Unassembled WGS sequence"/>
</dbReference>
<dbReference type="EMBL" id="FOUZ01000023">
    <property type="protein sequence ID" value="SFN70629.1"/>
    <property type="molecule type" value="Genomic_DNA"/>
</dbReference>
<dbReference type="InterPro" id="IPR007712">
    <property type="entry name" value="RelE/ParE_toxin"/>
</dbReference>
<protein>
    <submittedName>
        <fullName evidence="2">ParE toxin of type II toxin-antitoxin system, parDE</fullName>
    </submittedName>
</protein>
<organism evidence="2 3">
    <name type="scientific">Algoriella xinjiangensis</name>
    <dbReference type="NCBI Taxonomy" id="684065"/>
    <lineage>
        <taxon>Bacteria</taxon>
        <taxon>Pseudomonadati</taxon>
        <taxon>Bacteroidota</taxon>
        <taxon>Flavobacteriia</taxon>
        <taxon>Flavobacteriales</taxon>
        <taxon>Weeksellaceae</taxon>
        <taxon>Algoriella</taxon>
    </lineage>
</organism>
<dbReference type="Pfam" id="PF05016">
    <property type="entry name" value="ParE_toxin"/>
    <property type="match status" value="1"/>
</dbReference>
<evidence type="ECO:0000256" key="1">
    <source>
        <dbReference type="ARBA" id="ARBA00022649"/>
    </source>
</evidence>
<dbReference type="InterPro" id="IPR035093">
    <property type="entry name" value="RelE/ParE_toxin_dom_sf"/>
</dbReference>
<dbReference type="RefSeq" id="WP_092910555.1">
    <property type="nucleotide sequence ID" value="NZ_FOUZ01000023.1"/>
</dbReference>
<reference evidence="3" key="1">
    <citation type="submission" date="2016-10" db="EMBL/GenBank/DDBJ databases">
        <authorList>
            <person name="Varghese N."/>
            <person name="Submissions S."/>
        </authorList>
    </citation>
    <scope>NUCLEOTIDE SEQUENCE [LARGE SCALE GENOMIC DNA]</scope>
    <source>
        <strain evidence="3">XJ109</strain>
    </source>
</reference>
<dbReference type="STRING" id="684065.SAMN05421738_1232"/>
<dbReference type="OrthoDB" id="1098070at2"/>